<protein>
    <submittedName>
        <fullName evidence="3">Uncharacterized protein</fullName>
    </submittedName>
</protein>
<accession>A0A6N4SMA4</accession>
<name>A0A6N4SMA4_CYTH3</name>
<feature type="region of interest" description="Disordered" evidence="1">
    <location>
        <begin position="70"/>
        <end position="95"/>
    </location>
</feature>
<gene>
    <name evidence="3" type="ordered locus">CHU_0102</name>
</gene>
<dbReference type="RefSeq" id="WP_011583511.1">
    <property type="nucleotide sequence ID" value="NC_008255.1"/>
</dbReference>
<proteinExistence type="predicted"/>
<reference evidence="3 4" key="1">
    <citation type="journal article" date="2007" name="Appl. Environ. Microbiol.">
        <title>Genome sequence of the cellulolytic gliding bacterium Cytophaga hutchinsonii.</title>
        <authorList>
            <person name="Xie G."/>
            <person name="Bruce D.C."/>
            <person name="Challacombe J.F."/>
            <person name="Chertkov O."/>
            <person name="Detter J.C."/>
            <person name="Gilna P."/>
            <person name="Han C.S."/>
            <person name="Lucas S."/>
            <person name="Misra M."/>
            <person name="Myers G.L."/>
            <person name="Richardson P."/>
            <person name="Tapia R."/>
            <person name="Thayer N."/>
            <person name="Thompson L.S."/>
            <person name="Brettin T.S."/>
            <person name="Henrissat B."/>
            <person name="Wilson D.B."/>
            <person name="McBride M.J."/>
        </authorList>
    </citation>
    <scope>NUCLEOTIDE SEQUENCE [LARGE SCALE GENOMIC DNA]</scope>
    <source>
        <strain evidence="4">ATCC 33406 / DSM 1761 / CIP 103989 / NBRC 15051 / NCIMB 9469 / D465</strain>
    </source>
</reference>
<feature type="chain" id="PRO_5027043574" evidence="2">
    <location>
        <begin position="20"/>
        <end position="95"/>
    </location>
</feature>
<sequence>MRFVFIVMLHLNINAIATAQTDNTEDLNYKHLHNSSKHEQAAVNNSDLVEQNVTLNNQRTHKKTSRPYIVLPSDRTPETNVQGKKTKRNYKNQFN</sequence>
<evidence type="ECO:0000313" key="3">
    <source>
        <dbReference type="EMBL" id="ABG57395.1"/>
    </source>
</evidence>
<keyword evidence="2" id="KW-0732">Signal</keyword>
<evidence type="ECO:0000313" key="4">
    <source>
        <dbReference type="Proteomes" id="UP000001822"/>
    </source>
</evidence>
<keyword evidence="4" id="KW-1185">Reference proteome</keyword>
<dbReference type="Proteomes" id="UP000001822">
    <property type="component" value="Chromosome"/>
</dbReference>
<feature type="compositionally biased region" description="Basic residues" evidence="1">
    <location>
        <begin position="84"/>
        <end position="95"/>
    </location>
</feature>
<organism evidence="3 4">
    <name type="scientific">Cytophaga hutchinsonii (strain ATCC 33406 / DSM 1761 / CIP 103989 / NBRC 15051 / NCIMB 9469 / D465)</name>
    <dbReference type="NCBI Taxonomy" id="269798"/>
    <lineage>
        <taxon>Bacteria</taxon>
        <taxon>Pseudomonadati</taxon>
        <taxon>Bacteroidota</taxon>
        <taxon>Cytophagia</taxon>
        <taxon>Cytophagales</taxon>
        <taxon>Cytophagaceae</taxon>
        <taxon>Cytophaga</taxon>
    </lineage>
</organism>
<dbReference type="AlphaFoldDB" id="A0A6N4SMA4"/>
<dbReference type="KEGG" id="chu:CHU_0102"/>
<feature type="signal peptide" evidence="2">
    <location>
        <begin position="1"/>
        <end position="19"/>
    </location>
</feature>
<evidence type="ECO:0000256" key="1">
    <source>
        <dbReference type="SAM" id="MobiDB-lite"/>
    </source>
</evidence>
<dbReference type="EMBL" id="CP000383">
    <property type="protein sequence ID" value="ABG57395.1"/>
    <property type="molecule type" value="Genomic_DNA"/>
</dbReference>
<dbReference type="OrthoDB" id="971820at2"/>
<evidence type="ECO:0000256" key="2">
    <source>
        <dbReference type="SAM" id="SignalP"/>
    </source>
</evidence>